<name>A0ABM5V851_9ENTR</name>
<dbReference type="EMBL" id="CP012264">
    <property type="protein sequence ID" value="ALB61135.1"/>
    <property type="molecule type" value="Genomic_DNA"/>
</dbReference>
<evidence type="ECO:0000313" key="1">
    <source>
        <dbReference type="EMBL" id="ALB61135.1"/>
    </source>
</evidence>
<organism evidence="1 2">
    <name type="scientific">Cronobacter condimenti 1330</name>
    <dbReference type="NCBI Taxonomy" id="1073999"/>
    <lineage>
        <taxon>Bacteria</taxon>
        <taxon>Pseudomonadati</taxon>
        <taxon>Pseudomonadota</taxon>
        <taxon>Gammaproteobacteria</taxon>
        <taxon>Enterobacterales</taxon>
        <taxon>Enterobacteriaceae</taxon>
        <taxon>Cronobacter</taxon>
    </lineage>
</organism>
<dbReference type="RefSeq" id="WP_032984711.1">
    <property type="nucleotide sequence ID" value="NZ_CAKW01000116.1"/>
</dbReference>
<keyword evidence="2" id="KW-1185">Reference proteome</keyword>
<reference evidence="2" key="1">
    <citation type="submission" date="2015-09" db="EMBL/GenBank/DDBJ databases">
        <title>Cronobacter genome sequencing and assembly.</title>
        <authorList>
            <person name="Descombes P."/>
            <person name="Baert L."/>
            <person name="Ngom-Bru C."/>
            <person name="Barretto C."/>
        </authorList>
    </citation>
    <scope>NUCLEOTIDE SEQUENCE [LARGE SCALE GENOMIC DNA]</scope>
    <source>
        <strain evidence="2">LMG 26250</strain>
    </source>
</reference>
<evidence type="ECO:0000313" key="2">
    <source>
        <dbReference type="Proteomes" id="UP000067320"/>
    </source>
</evidence>
<protein>
    <submittedName>
        <fullName evidence="1">Uncharacterized protein</fullName>
    </submittedName>
</protein>
<accession>A0ABM5V851</accession>
<proteinExistence type="predicted"/>
<sequence>MKYYSKVIEINNDVNEEVLLCFGEVSICCFINHCPYEIIKGNIYLVEVELSFLDDETIEPQSEGELSITRQGDTVGYEIRGFKIDDKIFANGIVFSEEIYNQEYGYINHQYVLIKPDRVSVSFL</sequence>
<reference evidence="1 2" key="2">
    <citation type="journal article" date="2016" name="Genome Announc.">
        <title>Fully Closed Genome Sequences of Five Type Strains of the Genus Cronobacter and One Cronobacter sakazakii Strain.</title>
        <authorList>
            <person name="Moine D."/>
            <person name="Kassam M."/>
            <person name="Baert L."/>
            <person name="Tang Y."/>
            <person name="Barretto C."/>
            <person name="Ngom Bru C."/>
            <person name="Klijn A."/>
            <person name="Descombes P."/>
        </authorList>
    </citation>
    <scope>NUCLEOTIDE SEQUENCE [LARGE SCALE GENOMIC DNA]</scope>
    <source>
        <strain evidence="1 2">LMG 26250</strain>
    </source>
</reference>
<dbReference type="Proteomes" id="UP000067320">
    <property type="component" value="Chromosome"/>
</dbReference>
<gene>
    <name evidence="1" type="ORF">AFK62_00745</name>
</gene>